<dbReference type="PANTHER" id="PTHR38440:SF1">
    <property type="entry name" value="UPF0398 PROTEIN SPR0331"/>
    <property type="match status" value="1"/>
</dbReference>
<dbReference type="PIRSF" id="PIRSF021290">
    <property type="entry name" value="DUF1273"/>
    <property type="match status" value="1"/>
</dbReference>
<dbReference type="AlphaFoldDB" id="A0A0R2I1I3"/>
<dbReference type="RefSeq" id="WP_057740435.1">
    <property type="nucleotide sequence ID" value="NZ_JQBW01000006.1"/>
</dbReference>
<protein>
    <submittedName>
        <fullName evidence="1">Uncharacterized protein</fullName>
    </submittedName>
</protein>
<evidence type="ECO:0000313" key="1">
    <source>
        <dbReference type="EMBL" id="KRN59065.1"/>
    </source>
</evidence>
<evidence type="ECO:0000313" key="2">
    <source>
        <dbReference type="Proteomes" id="UP000050934"/>
    </source>
</evidence>
<dbReference type="STRING" id="396268.IV45_GL000101"/>
<dbReference type="PANTHER" id="PTHR38440">
    <property type="entry name" value="UPF0398 PROTEIN YPSA"/>
    <property type="match status" value="1"/>
</dbReference>
<sequence>MHRIWVTGYRAYELEVFNDDDPKVTVIKSVIAEQLRSRLNQSTDTFWLISGPQSGVERWTLQVGLKLQSDYEQLKLALMSPYLNVEKRWKEENQAQLAQLRAMVDYSASISNHDYQSASQLRAYQQFMLNHTDEMLLIYDPDMENNPDKKSKPFWDYRAAKKYAQDNNYPITVIDFDELQEAAEEMAENHPELLKRTHKS</sequence>
<dbReference type="SUPFAM" id="SSF102405">
    <property type="entry name" value="MCP/YpsA-like"/>
    <property type="match status" value="1"/>
</dbReference>
<dbReference type="PATRIC" id="fig|396268.3.peg.101"/>
<dbReference type="Proteomes" id="UP000050934">
    <property type="component" value="Unassembled WGS sequence"/>
</dbReference>
<dbReference type="InterPro" id="IPR010697">
    <property type="entry name" value="YspA"/>
</dbReference>
<name>A0A0R2I1I3_9LACO</name>
<dbReference type="Pfam" id="PF06908">
    <property type="entry name" value="YpsA"/>
    <property type="match status" value="1"/>
</dbReference>
<gene>
    <name evidence="1" type="ORF">IV45_GL000101</name>
</gene>
<dbReference type="OrthoDB" id="2301957at2"/>
<keyword evidence="2" id="KW-1185">Reference proteome</keyword>
<reference evidence="1 2" key="1">
    <citation type="journal article" date="2015" name="Genome Announc.">
        <title>Expanding the biotechnology potential of lactobacilli through comparative genomics of 213 strains and associated genera.</title>
        <authorList>
            <person name="Sun Z."/>
            <person name="Harris H.M."/>
            <person name="McCann A."/>
            <person name="Guo C."/>
            <person name="Argimon S."/>
            <person name="Zhang W."/>
            <person name="Yang X."/>
            <person name="Jeffery I.B."/>
            <person name="Cooney J.C."/>
            <person name="Kagawa T.F."/>
            <person name="Liu W."/>
            <person name="Song Y."/>
            <person name="Salvetti E."/>
            <person name="Wrobel A."/>
            <person name="Rasinkangas P."/>
            <person name="Parkhill J."/>
            <person name="Rea M.C."/>
            <person name="O'Sullivan O."/>
            <person name="Ritari J."/>
            <person name="Douillard F.P."/>
            <person name="Paul Ross R."/>
            <person name="Yang R."/>
            <person name="Briner A.E."/>
            <person name="Felis G.E."/>
            <person name="de Vos W.M."/>
            <person name="Barrangou R."/>
            <person name="Klaenhammer T.R."/>
            <person name="Caufield P.W."/>
            <person name="Cui Y."/>
            <person name="Zhang H."/>
            <person name="O'Toole P.W."/>
        </authorList>
    </citation>
    <scope>NUCLEOTIDE SEQUENCE [LARGE SCALE GENOMIC DNA]</scope>
    <source>
        <strain evidence="1 2">DSM 17896</strain>
    </source>
</reference>
<dbReference type="NCBIfam" id="NF010181">
    <property type="entry name" value="PRK13660.1"/>
    <property type="match status" value="1"/>
</dbReference>
<dbReference type="Gene3D" id="3.40.50.450">
    <property type="match status" value="1"/>
</dbReference>
<accession>A0A0R2I1I3</accession>
<organism evidence="1 2">
    <name type="scientific">Limosilactobacillus secaliphilus</name>
    <dbReference type="NCBI Taxonomy" id="396268"/>
    <lineage>
        <taxon>Bacteria</taxon>
        <taxon>Bacillati</taxon>
        <taxon>Bacillota</taxon>
        <taxon>Bacilli</taxon>
        <taxon>Lactobacillales</taxon>
        <taxon>Lactobacillaceae</taxon>
        <taxon>Limosilactobacillus</taxon>
    </lineage>
</organism>
<comment type="caution">
    <text evidence="1">The sequence shown here is derived from an EMBL/GenBank/DDBJ whole genome shotgun (WGS) entry which is preliminary data.</text>
</comment>
<dbReference type="EMBL" id="JQBW01000006">
    <property type="protein sequence ID" value="KRN59065.1"/>
    <property type="molecule type" value="Genomic_DNA"/>
</dbReference>
<proteinExistence type="predicted"/>